<evidence type="ECO:0000259" key="1">
    <source>
        <dbReference type="Pfam" id="PF13456"/>
    </source>
</evidence>
<keyword evidence="3" id="KW-1185">Reference proteome</keyword>
<dbReference type="GO" id="GO:0003676">
    <property type="term" value="F:nucleic acid binding"/>
    <property type="evidence" value="ECO:0007669"/>
    <property type="project" value="InterPro"/>
</dbReference>
<evidence type="ECO:0000313" key="3">
    <source>
        <dbReference type="Proteomes" id="UP001234989"/>
    </source>
</evidence>
<name>A0AAF0UGK8_SOLVR</name>
<accession>A0AAF0UGK8</accession>
<proteinExistence type="predicted"/>
<evidence type="ECO:0000313" key="2">
    <source>
        <dbReference type="EMBL" id="WMV45865.1"/>
    </source>
</evidence>
<dbReference type="Proteomes" id="UP001234989">
    <property type="component" value="Chromosome 9"/>
</dbReference>
<dbReference type="Pfam" id="PF13456">
    <property type="entry name" value="RVT_3"/>
    <property type="match status" value="1"/>
</dbReference>
<gene>
    <name evidence="2" type="ORF">MTR67_039250</name>
</gene>
<sequence length="63" mass="7362">MQRGLTLVVEHNLSPIVINTDSSDVINMLTYNNLLNDDLVVQCRLLMRKQEITRMKNVFREQS</sequence>
<feature type="domain" description="RNase H type-1" evidence="1">
    <location>
        <begin position="3"/>
        <end position="62"/>
    </location>
</feature>
<dbReference type="GO" id="GO:0004523">
    <property type="term" value="F:RNA-DNA hybrid ribonuclease activity"/>
    <property type="evidence" value="ECO:0007669"/>
    <property type="project" value="InterPro"/>
</dbReference>
<organism evidence="2 3">
    <name type="scientific">Solanum verrucosum</name>
    <dbReference type="NCBI Taxonomy" id="315347"/>
    <lineage>
        <taxon>Eukaryota</taxon>
        <taxon>Viridiplantae</taxon>
        <taxon>Streptophyta</taxon>
        <taxon>Embryophyta</taxon>
        <taxon>Tracheophyta</taxon>
        <taxon>Spermatophyta</taxon>
        <taxon>Magnoliopsida</taxon>
        <taxon>eudicotyledons</taxon>
        <taxon>Gunneridae</taxon>
        <taxon>Pentapetalae</taxon>
        <taxon>asterids</taxon>
        <taxon>lamiids</taxon>
        <taxon>Solanales</taxon>
        <taxon>Solanaceae</taxon>
        <taxon>Solanoideae</taxon>
        <taxon>Solaneae</taxon>
        <taxon>Solanum</taxon>
    </lineage>
</organism>
<dbReference type="AlphaFoldDB" id="A0AAF0UGK8"/>
<dbReference type="EMBL" id="CP133620">
    <property type="protein sequence ID" value="WMV45865.1"/>
    <property type="molecule type" value="Genomic_DNA"/>
</dbReference>
<dbReference type="InterPro" id="IPR002156">
    <property type="entry name" value="RNaseH_domain"/>
</dbReference>
<protein>
    <recommendedName>
        <fullName evidence="1">RNase H type-1 domain-containing protein</fullName>
    </recommendedName>
</protein>
<reference evidence="2" key="1">
    <citation type="submission" date="2023-08" db="EMBL/GenBank/DDBJ databases">
        <title>A de novo genome assembly of Solanum verrucosum Schlechtendal, a Mexican diploid species geographically isolated from the other diploid A-genome species in potato relatives.</title>
        <authorList>
            <person name="Hosaka K."/>
        </authorList>
    </citation>
    <scope>NUCLEOTIDE SEQUENCE</scope>
    <source>
        <tissue evidence="2">Young leaves</tissue>
    </source>
</reference>